<name>A0A172YC92_9GAMM</name>
<protein>
    <submittedName>
        <fullName evidence="1">Uncharacterized protein</fullName>
    </submittedName>
</protein>
<dbReference type="InterPro" id="IPR011049">
    <property type="entry name" value="Serralysin-like_metalloprot_C"/>
</dbReference>
<dbReference type="AlphaFoldDB" id="A0A172YC92"/>
<evidence type="ECO:0000313" key="1">
    <source>
        <dbReference type="EMBL" id="ANF56625.1"/>
    </source>
</evidence>
<dbReference type="Gene3D" id="2.150.10.10">
    <property type="entry name" value="Serralysin-like metalloprotease, C-terminal"/>
    <property type="match status" value="1"/>
</dbReference>
<proteinExistence type="predicted"/>
<sequence length="575" mass="61555">MFNHLIPEVSKLPKYMGELFSSVLTEGQFSALKGVALKNNVITQGMLSWGSVNSEINSGTPPAVAIGTEAAMLASNAAIGLVYAGVVYGLSLTGGPAVIGGIAIGFAASLGLEALGLRGAASNLIGSALGNLGMLGQETGQSANSNVMFLQSSLASASSDLEPADELVVSGYQFYRALKEILDHPEKYPSAEEHIGDIVSAIGTHFLAEEVDQTEQSENAVNDRPLPETILFSALETLEGLKSFVAEGDGSFLFIGDEDANEMIGGDGFNWFMPLSDPSLDNKVIGGKEGYNVLDFSLNQQGIDIFISGNDRIDEWIDQRAADAGVDKLTNFLFRDNALTALRGKYVFEELDAPSLSFMSAEKYKNIDYIIGSAFDDIIIGDLLGGMTISGGSGNDTIVVHGGGNRIVFRDEDFTTPGSGEGITTKYIHGLTTEDEAYYFNGRNYIPESMGTGGTGGFRIDPDVLDFSNLDGDLNQEGHQQIVFIGVDVFSGTPGELRYVTETVGERFEIPIIVDNGWQSSTVRLEGDRTGDGEADFFIEYTAYNNPSIGSPYPADQNREPGFINWEIGEGNLFF</sequence>
<dbReference type="Proteomes" id="UP000077875">
    <property type="component" value="Chromosome"/>
</dbReference>
<dbReference type="KEGG" id="haa:A5892_03380"/>
<accession>A0A172YC92</accession>
<organism evidence="1 2">
    <name type="scientific">Halotalea alkalilenta</name>
    <dbReference type="NCBI Taxonomy" id="376489"/>
    <lineage>
        <taxon>Bacteria</taxon>
        <taxon>Pseudomonadati</taxon>
        <taxon>Pseudomonadota</taxon>
        <taxon>Gammaproteobacteria</taxon>
        <taxon>Oceanospirillales</taxon>
        <taxon>Halomonadaceae</taxon>
        <taxon>Halotalea</taxon>
    </lineage>
</organism>
<dbReference type="STRING" id="376489.A5892_03380"/>
<keyword evidence="2" id="KW-1185">Reference proteome</keyword>
<dbReference type="EMBL" id="CP015243">
    <property type="protein sequence ID" value="ANF56625.1"/>
    <property type="molecule type" value="Genomic_DNA"/>
</dbReference>
<reference evidence="1 2" key="1">
    <citation type="submission" date="2016-04" db="EMBL/GenBank/DDBJ databases">
        <title>Complete Genome Sequence of Halotalea alkalilenta IHB B 13600.</title>
        <authorList>
            <person name="Swarnkar M.K."/>
            <person name="Sharma A."/>
            <person name="Kaushal K."/>
            <person name="Soni R."/>
            <person name="Rana S."/>
            <person name="Singh A.K."/>
            <person name="Gulati A."/>
        </authorList>
    </citation>
    <scope>NUCLEOTIDE SEQUENCE [LARGE SCALE GENOMIC DNA]</scope>
    <source>
        <strain evidence="1 2">IHB B 13600</strain>
    </source>
</reference>
<gene>
    <name evidence="1" type="ORF">A5892_03380</name>
</gene>
<evidence type="ECO:0000313" key="2">
    <source>
        <dbReference type="Proteomes" id="UP000077875"/>
    </source>
</evidence>